<gene>
    <name evidence="1" type="ORF">NPIL_639401</name>
</gene>
<dbReference type="Proteomes" id="UP000887013">
    <property type="component" value="Unassembled WGS sequence"/>
</dbReference>
<comment type="caution">
    <text evidence="1">The sequence shown here is derived from an EMBL/GenBank/DDBJ whole genome shotgun (WGS) entry which is preliminary data.</text>
</comment>
<evidence type="ECO:0000313" key="1">
    <source>
        <dbReference type="EMBL" id="GFS35002.1"/>
    </source>
</evidence>
<accession>A0A8X6MA33</accession>
<organism evidence="1 2">
    <name type="scientific">Nephila pilipes</name>
    <name type="common">Giant wood spider</name>
    <name type="synonym">Nephila maculata</name>
    <dbReference type="NCBI Taxonomy" id="299642"/>
    <lineage>
        <taxon>Eukaryota</taxon>
        <taxon>Metazoa</taxon>
        <taxon>Ecdysozoa</taxon>
        <taxon>Arthropoda</taxon>
        <taxon>Chelicerata</taxon>
        <taxon>Arachnida</taxon>
        <taxon>Araneae</taxon>
        <taxon>Araneomorphae</taxon>
        <taxon>Entelegynae</taxon>
        <taxon>Araneoidea</taxon>
        <taxon>Nephilidae</taxon>
        <taxon>Nephila</taxon>
    </lineage>
</organism>
<keyword evidence="2" id="KW-1185">Reference proteome</keyword>
<reference evidence="1" key="1">
    <citation type="submission" date="2020-08" db="EMBL/GenBank/DDBJ databases">
        <title>Multicomponent nature underlies the extraordinary mechanical properties of spider dragline silk.</title>
        <authorList>
            <person name="Kono N."/>
            <person name="Nakamura H."/>
            <person name="Mori M."/>
            <person name="Yoshida Y."/>
            <person name="Ohtoshi R."/>
            <person name="Malay A.D."/>
            <person name="Moran D.A.P."/>
            <person name="Tomita M."/>
            <person name="Numata K."/>
            <person name="Arakawa K."/>
        </authorList>
    </citation>
    <scope>NUCLEOTIDE SEQUENCE</scope>
</reference>
<sequence length="74" mass="8225">MQSAMRERSAQCGCQIDDLVAPCYPLRITLTSPQSPNDRWPCTVLSFAVPGRHTVVRIPAGNRLLNEVENVLCE</sequence>
<protein>
    <submittedName>
        <fullName evidence="1">Uncharacterized protein</fullName>
    </submittedName>
</protein>
<dbReference type="EMBL" id="BMAW01088505">
    <property type="protein sequence ID" value="GFS35002.1"/>
    <property type="molecule type" value="Genomic_DNA"/>
</dbReference>
<proteinExistence type="predicted"/>
<name>A0A8X6MA33_NEPPI</name>
<evidence type="ECO:0000313" key="2">
    <source>
        <dbReference type="Proteomes" id="UP000887013"/>
    </source>
</evidence>
<dbReference type="AlphaFoldDB" id="A0A8X6MA33"/>